<evidence type="ECO:0000313" key="7">
    <source>
        <dbReference type="EMBL" id="MQT17005.1"/>
    </source>
</evidence>
<name>A0A7C9KWI1_9SPHN</name>
<keyword evidence="8" id="KW-1185">Reference proteome</keyword>
<dbReference type="Pfam" id="PF03073">
    <property type="entry name" value="TspO_MBR"/>
    <property type="match status" value="1"/>
</dbReference>
<organism evidence="7 8">
    <name type="scientific">Sandarakinorhabdus fusca</name>
    <dbReference type="NCBI Taxonomy" id="1439888"/>
    <lineage>
        <taxon>Bacteria</taxon>
        <taxon>Pseudomonadati</taxon>
        <taxon>Pseudomonadota</taxon>
        <taxon>Alphaproteobacteria</taxon>
        <taxon>Sphingomonadales</taxon>
        <taxon>Sphingosinicellaceae</taxon>
        <taxon>Sandarakinorhabdus</taxon>
    </lineage>
</organism>
<evidence type="ECO:0000256" key="3">
    <source>
        <dbReference type="ARBA" id="ARBA00022692"/>
    </source>
</evidence>
<dbReference type="InterPro" id="IPR038330">
    <property type="entry name" value="TspO/MBR-related_sf"/>
</dbReference>
<evidence type="ECO:0000256" key="2">
    <source>
        <dbReference type="ARBA" id="ARBA00007524"/>
    </source>
</evidence>
<feature type="transmembrane region" description="Helical" evidence="6">
    <location>
        <begin position="54"/>
        <end position="74"/>
    </location>
</feature>
<dbReference type="GO" id="GO:0016020">
    <property type="term" value="C:membrane"/>
    <property type="evidence" value="ECO:0007669"/>
    <property type="project" value="UniProtKB-SubCell"/>
</dbReference>
<dbReference type="InterPro" id="IPR004307">
    <property type="entry name" value="TspO_MBR"/>
</dbReference>
<evidence type="ECO:0000256" key="6">
    <source>
        <dbReference type="SAM" id="Phobius"/>
    </source>
</evidence>
<keyword evidence="5 6" id="KW-0472">Membrane</keyword>
<accession>A0A7C9KWI1</accession>
<proteinExistence type="inferred from homology"/>
<dbReference type="Proteomes" id="UP000481327">
    <property type="component" value="Unassembled WGS sequence"/>
</dbReference>
<comment type="caution">
    <text evidence="7">The sequence shown here is derived from an EMBL/GenBank/DDBJ whole genome shotgun (WGS) entry which is preliminary data.</text>
</comment>
<gene>
    <name evidence="7" type="ORF">F3168_07005</name>
</gene>
<dbReference type="PANTHER" id="PTHR10057">
    <property type="entry name" value="PERIPHERAL-TYPE BENZODIAZEPINE RECEPTOR"/>
    <property type="match status" value="1"/>
</dbReference>
<evidence type="ECO:0000256" key="4">
    <source>
        <dbReference type="ARBA" id="ARBA00022989"/>
    </source>
</evidence>
<dbReference type="PANTHER" id="PTHR10057:SF0">
    <property type="entry name" value="TRANSLOCATOR PROTEIN"/>
    <property type="match status" value="1"/>
</dbReference>
<dbReference type="AlphaFoldDB" id="A0A7C9KWI1"/>
<dbReference type="Gene3D" id="1.20.1260.100">
    <property type="entry name" value="TspO/MBR protein"/>
    <property type="match status" value="1"/>
</dbReference>
<comment type="subcellular location">
    <subcellularLocation>
        <location evidence="1">Membrane</location>
        <topology evidence="1">Multi-pass membrane protein</topology>
    </subcellularLocation>
</comment>
<evidence type="ECO:0000313" key="8">
    <source>
        <dbReference type="Proteomes" id="UP000481327"/>
    </source>
</evidence>
<evidence type="ECO:0000256" key="5">
    <source>
        <dbReference type="ARBA" id="ARBA00023136"/>
    </source>
</evidence>
<dbReference type="EMBL" id="WIOL01000002">
    <property type="protein sequence ID" value="MQT17005.1"/>
    <property type="molecule type" value="Genomic_DNA"/>
</dbReference>
<dbReference type="FunFam" id="1.20.1260.100:FF:000001">
    <property type="entry name" value="translocator protein 2"/>
    <property type="match status" value="1"/>
</dbReference>
<dbReference type="OrthoDB" id="7267156at2"/>
<protein>
    <submittedName>
        <fullName evidence="7">Tryptophan-rich sensory protein</fullName>
    </submittedName>
</protein>
<dbReference type="GO" id="GO:0033013">
    <property type="term" value="P:tetrapyrrole metabolic process"/>
    <property type="evidence" value="ECO:0007669"/>
    <property type="project" value="UniProtKB-ARBA"/>
</dbReference>
<sequence length="212" mass="22613">MPAKPGSRRRARPMTTIRTVSLVIGTGTASVIARLSKRRPVMTDMKRYGLSPKLAACLAVGVVIGALAVGSRASPSPANPQTRRWYDRLHKPGFTPPAPVFALAWPLIQTAQAYSGYRLLRAKSSPDRRTALALWGANQVGIAGWSEVFFGQRAPGWATAGSAVLEGSAIGLVAVGQRVDRRAATAGLPLVAWVGFATLLAEEIWRRNDTTG</sequence>
<comment type="similarity">
    <text evidence="2">Belongs to the TspO/BZRP family.</text>
</comment>
<reference evidence="7 8" key="1">
    <citation type="submission" date="2019-09" db="EMBL/GenBank/DDBJ databases">
        <title>Polymorphobacter sp. isolated from a lake in China.</title>
        <authorList>
            <person name="Liu Z."/>
        </authorList>
    </citation>
    <scope>NUCLEOTIDE SEQUENCE [LARGE SCALE GENOMIC DNA]</scope>
    <source>
        <strain evidence="7 8">D40P</strain>
    </source>
</reference>
<keyword evidence="3 6" id="KW-0812">Transmembrane</keyword>
<evidence type="ECO:0000256" key="1">
    <source>
        <dbReference type="ARBA" id="ARBA00004141"/>
    </source>
</evidence>
<dbReference type="CDD" id="cd15904">
    <property type="entry name" value="TSPO_MBR"/>
    <property type="match status" value="1"/>
</dbReference>
<keyword evidence="4 6" id="KW-1133">Transmembrane helix</keyword>